<proteinExistence type="predicted"/>
<name>A0A0E9QVN3_ANGAN</name>
<accession>A0A0E9QVN3</accession>
<dbReference type="EMBL" id="GBXM01087693">
    <property type="protein sequence ID" value="JAH20884.1"/>
    <property type="molecule type" value="Transcribed_RNA"/>
</dbReference>
<reference evidence="1" key="2">
    <citation type="journal article" date="2015" name="Fish Shellfish Immunol.">
        <title>Early steps in the European eel (Anguilla anguilla)-Vibrio vulnificus interaction in the gills: Role of the RtxA13 toxin.</title>
        <authorList>
            <person name="Callol A."/>
            <person name="Pajuelo D."/>
            <person name="Ebbesson L."/>
            <person name="Teles M."/>
            <person name="MacKenzie S."/>
            <person name="Amaro C."/>
        </authorList>
    </citation>
    <scope>NUCLEOTIDE SEQUENCE</scope>
</reference>
<sequence length="44" mass="5505">MPFIYREREIYISLTYVTMRLQEKTRTDHKTALQDSQRRLKQLF</sequence>
<organism evidence="1">
    <name type="scientific">Anguilla anguilla</name>
    <name type="common">European freshwater eel</name>
    <name type="synonym">Muraena anguilla</name>
    <dbReference type="NCBI Taxonomy" id="7936"/>
    <lineage>
        <taxon>Eukaryota</taxon>
        <taxon>Metazoa</taxon>
        <taxon>Chordata</taxon>
        <taxon>Craniata</taxon>
        <taxon>Vertebrata</taxon>
        <taxon>Euteleostomi</taxon>
        <taxon>Actinopterygii</taxon>
        <taxon>Neopterygii</taxon>
        <taxon>Teleostei</taxon>
        <taxon>Anguilliformes</taxon>
        <taxon>Anguillidae</taxon>
        <taxon>Anguilla</taxon>
    </lineage>
</organism>
<dbReference type="AlphaFoldDB" id="A0A0E9QVN3"/>
<protein>
    <submittedName>
        <fullName evidence="1">Uncharacterized protein</fullName>
    </submittedName>
</protein>
<evidence type="ECO:0000313" key="1">
    <source>
        <dbReference type="EMBL" id="JAH20884.1"/>
    </source>
</evidence>
<reference evidence="1" key="1">
    <citation type="submission" date="2014-11" db="EMBL/GenBank/DDBJ databases">
        <authorList>
            <person name="Amaro Gonzalez C."/>
        </authorList>
    </citation>
    <scope>NUCLEOTIDE SEQUENCE</scope>
</reference>